<comment type="caution">
    <text evidence="7">The sequence shown here is derived from an EMBL/GenBank/DDBJ whole genome shotgun (WGS) entry which is preliminary data.</text>
</comment>
<dbReference type="InterPro" id="IPR036188">
    <property type="entry name" value="FAD/NAD-bd_sf"/>
</dbReference>
<protein>
    <submittedName>
        <fullName evidence="7">FAD/nad(P)-binding domain-containing protein</fullName>
    </submittedName>
</protein>
<dbReference type="AlphaFoldDB" id="A0A395N2U9"/>
<evidence type="ECO:0000256" key="1">
    <source>
        <dbReference type="ARBA" id="ARBA00007992"/>
    </source>
</evidence>
<keyword evidence="4" id="KW-0560">Oxidoreductase</keyword>
<dbReference type="PANTHER" id="PTHR13789">
    <property type="entry name" value="MONOOXYGENASE"/>
    <property type="match status" value="1"/>
</dbReference>
<evidence type="ECO:0000256" key="3">
    <source>
        <dbReference type="ARBA" id="ARBA00022827"/>
    </source>
</evidence>
<dbReference type="OrthoDB" id="16820at2759"/>
<proteinExistence type="inferred from homology"/>
<feature type="domain" description="FAD-binding" evidence="6">
    <location>
        <begin position="10"/>
        <end position="333"/>
    </location>
</feature>
<gene>
    <name evidence="7" type="ORF">FIE12Z_1209</name>
</gene>
<dbReference type="InterPro" id="IPR002938">
    <property type="entry name" value="FAD-bd"/>
</dbReference>
<dbReference type="STRING" id="2594813.A0A395N2U9"/>
<evidence type="ECO:0000256" key="5">
    <source>
        <dbReference type="ARBA" id="ARBA00023033"/>
    </source>
</evidence>
<keyword evidence="2" id="KW-0285">Flavoprotein</keyword>
<evidence type="ECO:0000313" key="7">
    <source>
        <dbReference type="EMBL" id="RFN54421.1"/>
    </source>
</evidence>
<name>A0A395N2U9_9HYPO</name>
<dbReference type="PRINTS" id="PR00420">
    <property type="entry name" value="RNGMNOXGNASE"/>
</dbReference>
<dbReference type="EMBL" id="PXXK01000027">
    <property type="protein sequence ID" value="RFN54421.1"/>
    <property type="molecule type" value="Genomic_DNA"/>
</dbReference>
<reference evidence="7 8" key="1">
    <citation type="journal article" date="2018" name="PLoS Pathog.">
        <title>Evolution of structural diversity of trichothecenes, a family of toxins produced by plant pathogenic and entomopathogenic fungi.</title>
        <authorList>
            <person name="Proctor R.H."/>
            <person name="McCormick S.P."/>
            <person name="Kim H.S."/>
            <person name="Cardoza R.E."/>
            <person name="Stanley A.M."/>
            <person name="Lindo L."/>
            <person name="Kelly A."/>
            <person name="Brown D.W."/>
            <person name="Lee T."/>
            <person name="Vaughan M.M."/>
            <person name="Alexander N.J."/>
            <person name="Busman M."/>
            <person name="Gutierrez S."/>
        </authorList>
    </citation>
    <scope>NUCLEOTIDE SEQUENCE [LARGE SCALE GENOMIC DNA]</scope>
    <source>
        <strain evidence="7 8">NRRL 13405</strain>
    </source>
</reference>
<keyword evidence="5" id="KW-0503">Monooxygenase</keyword>
<comment type="similarity">
    <text evidence="1">Belongs to the paxM FAD-dependent monooxygenase family.</text>
</comment>
<dbReference type="Gene3D" id="3.50.50.60">
    <property type="entry name" value="FAD/NAD(P)-binding domain"/>
    <property type="match status" value="1"/>
</dbReference>
<dbReference type="GO" id="GO:0071949">
    <property type="term" value="F:FAD binding"/>
    <property type="evidence" value="ECO:0007669"/>
    <property type="project" value="InterPro"/>
</dbReference>
<dbReference type="Pfam" id="PF01494">
    <property type="entry name" value="FAD_binding_3"/>
    <property type="match status" value="1"/>
</dbReference>
<organism evidence="7 8">
    <name type="scientific">Fusarium flagelliforme</name>
    <dbReference type="NCBI Taxonomy" id="2675880"/>
    <lineage>
        <taxon>Eukaryota</taxon>
        <taxon>Fungi</taxon>
        <taxon>Dikarya</taxon>
        <taxon>Ascomycota</taxon>
        <taxon>Pezizomycotina</taxon>
        <taxon>Sordariomycetes</taxon>
        <taxon>Hypocreomycetidae</taxon>
        <taxon>Hypocreales</taxon>
        <taxon>Nectriaceae</taxon>
        <taxon>Fusarium</taxon>
        <taxon>Fusarium incarnatum-equiseti species complex</taxon>
    </lineage>
</organism>
<dbReference type="SUPFAM" id="SSF51905">
    <property type="entry name" value="FAD/NAD(P)-binding domain"/>
    <property type="match status" value="1"/>
</dbReference>
<sequence>MERAEDTGISILVVGGGIAGLTFAIEAHRKGHNVQIVERRLRGETAGELIVITSPALQTPKKWPGFMERARQEAVSPTITFKKFDGSVIGSFPMGLSEDPSLPIYRSKLHNVLFEYAEQLGIPIEFSAGVSEFFETDGHGGVVLSDGRCLEADVVVAADGVGSKSWALVVGSNDPPISSGFVLYRVTFPVAPALENPVIAAELGGYKDRTLLHAGPGAHIVTSKTAEEVCWLLTRAEEGSVAEEDWAKATSIDMALQAVEGWEPFVTELIKATPNHSVLDWKLMWRDPQPRWASPGGRVVQIGDAAHPFLPTSASGGTMAMEDGYTLAACLAIAGKRDVPLATKVHNHLRFERVSCAQKMGFKNREIFHNTDWNAVAENPQILAKVAGDWLLRHDPEQYAYENYSKCAEHLLKGTPFENTNSVPGYTYKPWTVKELLDASESGKPVEDEGDWF</sequence>
<evidence type="ECO:0000259" key="6">
    <source>
        <dbReference type="Pfam" id="PF01494"/>
    </source>
</evidence>
<dbReference type="PANTHER" id="PTHR13789:SF236">
    <property type="entry name" value="MONOOXYGENASE, PUTATIVE (AFU_ORTHOLOGUE AFUA_6G12060)-RELATED"/>
    <property type="match status" value="1"/>
</dbReference>
<accession>A0A395N2U9</accession>
<evidence type="ECO:0000256" key="2">
    <source>
        <dbReference type="ARBA" id="ARBA00022630"/>
    </source>
</evidence>
<keyword evidence="8" id="KW-1185">Reference proteome</keyword>
<dbReference type="SUPFAM" id="SSF54373">
    <property type="entry name" value="FAD-linked reductases, C-terminal domain"/>
    <property type="match status" value="1"/>
</dbReference>
<keyword evidence="3" id="KW-0274">FAD</keyword>
<evidence type="ECO:0000256" key="4">
    <source>
        <dbReference type="ARBA" id="ARBA00023002"/>
    </source>
</evidence>
<dbReference type="InterPro" id="IPR050493">
    <property type="entry name" value="FAD-dep_Monooxygenase_BioMet"/>
</dbReference>
<dbReference type="GO" id="GO:0004497">
    <property type="term" value="F:monooxygenase activity"/>
    <property type="evidence" value="ECO:0007669"/>
    <property type="project" value="UniProtKB-KW"/>
</dbReference>
<evidence type="ECO:0000313" key="8">
    <source>
        <dbReference type="Proteomes" id="UP000265631"/>
    </source>
</evidence>
<dbReference type="Proteomes" id="UP000265631">
    <property type="component" value="Unassembled WGS sequence"/>
</dbReference>